<keyword evidence="8" id="KW-0479">Metal-binding</keyword>
<comment type="function">
    <text evidence="2">Catalyzes the first step of the osmoprotectant glycine betaine synthesis.</text>
</comment>
<evidence type="ECO:0000256" key="4">
    <source>
        <dbReference type="ARBA" id="ARBA00010848"/>
    </source>
</evidence>
<dbReference type="GeneID" id="19169039"/>
<dbReference type="Gene3D" id="2.102.10.10">
    <property type="entry name" value="Rieske [2Fe-2S] iron-sulphur domain"/>
    <property type="match status" value="1"/>
</dbReference>
<accession>W9YPR6</accession>
<dbReference type="RefSeq" id="XP_007733239.1">
    <property type="nucleotide sequence ID" value="XM_007735049.1"/>
</dbReference>
<keyword evidence="15" id="KW-1185">Reference proteome</keyword>
<evidence type="ECO:0000256" key="9">
    <source>
        <dbReference type="ARBA" id="ARBA00023002"/>
    </source>
</evidence>
<dbReference type="PRINTS" id="PR00090">
    <property type="entry name" value="RNGDIOXGNASE"/>
</dbReference>
<dbReference type="Gene3D" id="3.90.380.10">
    <property type="entry name" value="Naphthalene 1,2-dioxygenase Alpha Subunit, Chain A, domain 1"/>
    <property type="match status" value="2"/>
</dbReference>
<dbReference type="InterPro" id="IPR036922">
    <property type="entry name" value="Rieske_2Fe-2S_sf"/>
</dbReference>
<dbReference type="GO" id="GO:0019285">
    <property type="term" value="P:glycine betaine biosynthetic process from choline"/>
    <property type="evidence" value="ECO:0007669"/>
    <property type="project" value="UniProtKB-UniPathway"/>
</dbReference>
<keyword evidence="11" id="KW-0411">Iron-sulfur</keyword>
<name>W9YPR6_9EURO</name>
<evidence type="ECO:0000256" key="11">
    <source>
        <dbReference type="ARBA" id="ARBA00023014"/>
    </source>
</evidence>
<comment type="catalytic activity">
    <reaction evidence="12">
        <text>choline + 2 reduced [2Fe-2S]-[ferredoxin] + O2 + 2 H(+) = betaine aldehyde hydrate + 2 oxidized [2Fe-2S]-[ferredoxin] + H2O</text>
        <dbReference type="Rhea" id="RHEA:17769"/>
        <dbReference type="Rhea" id="RHEA-COMP:10000"/>
        <dbReference type="Rhea" id="RHEA-COMP:10001"/>
        <dbReference type="ChEBI" id="CHEBI:15354"/>
        <dbReference type="ChEBI" id="CHEBI:15377"/>
        <dbReference type="ChEBI" id="CHEBI:15378"/>
        <dbReference type="ChEBI" id="CHEBI:15379"/>
        <dbReference type="ChEBI" id="CHEBI:15870"/>
        <dbReference type="ChEBI" id="CHEBI:33737"/>
        <dbReference type="ChEBI" id="CHEBI:33738"/>
        <dbReference type="EC" id="1.14.15.7"/>
    </reaction>
</comment>
<dbReference type="STRING" id="1182542.W9YPR6"/>
<dbReference type="SUPFAM" id="SSF50022">
    <property type="entry name" value="ISP domain"/>
    <property type="match status" value="1"/>
</dbReference>
<evidence type="ECO:0000256" key="6">
    <source>
        <dbReference type="ARBA" id="ARBA00014931"/>
    </source>
</evidence>
<evidence type="ECO:0000256" key="7">
    <source>
        <dbReference type="ARBA" id="ARBA00022714"/>
    </source>
</evidence>
<organism evidence="14 15">
    <name type="scientific">Capronia epimyces CBS 606.96</name>
    <dbReference type="NCBI Taxonomy" id="1182542"/>
    <lineage>
        <taxon>Eukaryota</taxon>
        <taxon>Fungi</taxon>
        <taxon>Dikarya</taxon>
        <taxon>Ascomycota</taxon>
        <taxon>Pezizomycotina</taxon>
        <taxon>Eurotiomycetes</taxon>
        <taxon>Chaetothyriomycetidae</taxon>
        <taxon>Chaetothyriales</taxon>
        <taxon>Herpotrichiellaceae</taxon>
        <taxon>Capronia</taxon>
    </lineage>
</organism>
<dbReference type="Pfam" id="PF00848">
    <property type="entry name" value="Ring_hydroxyl_A"/>
    <property type="match status" value="1"/>
</dbReference>
<dbReference type="InterPro" id="IPR017941">
    <property type="entry name" value="Rieske_2Fe-2S"/>
</dbReference>
<dbReference type="CDD" id="cd00680">
    <property type="entry name" value="RHO_alpha_C"/>
    <property type="match status" value="1"/>
</dbReference>
<evidence type="ECO:0000313" key="15">
    <source>
        <dbReference type="Proteomes" id="UP000019478"/>
    </source>
</evidence>
<evidence type="ECO:0000256" key="10">
    <source>
        <dbReference type="ARBA" id="ARBA00023004"/>
    </source>
</evidence>
<evidence type="ECO:0000256" key="1">
    <source>
        <dbReference type="ARBA" id="ARBA00001962"/>
    </source>
</evidence>
<dbReference type="Proteomes" id="UP000019478">
    <property type="component" value="Unassembled WGS sequence"/>
</dbReference>
<dbReference type="PROSITE" id="PS51296">
    <property type="entry name" value="RIESKE"/>
    <property type="match status" value="1"/>
</dbReference>
<evidence type="ECO:0000256" key="2">
    <source>
        <dbReference type="ARBA" id="ARBA00002149"/>
    </source>
</evidence>
<dbReference type="SUPFAM" id="SSF55961">
    <property type="entry name" value="Bet v1-like"/>
    <property type="match status" value="1"/>
</dbReference>
<dbReference type="AlphaFoldDB" id="W9YPR6"/>
<dbReference type="GO" id="GO:0005506">
    <property type="term" value="F:iron ion binding"/>
    <property type="evidence" value="ECO:0007669"/>
    <property type="project" value="InterPro"/>
</dbReference>
<dbReference type="Pfam" id="PF00355">
    <property type="entry name" value="Rieske"/>
    <property type="match status" value="1"/>
</dbReference>
<gene>
    <name evidence="14" type="ORF">A1O3_04921</name>
</gene>
<dbReference type="GO" id="GO:0019133">
    <property type="term" value="F:choline monooxygenase activity"/>
    <property type="evidence" value="ECO:0007669"/>
    <property type="project" value="UniProtKB-EC"/>
</dbReference>
<dbReference type="eggNOG" id="ENOG502QQJW">
    <property type="taxonomic scope" value="Eukaryota"/>
</dbReference>
<dbReference type="PANTHER" id="PTHR43756">
    <property type="entry name" value="CHOLINE MONOOXYGENASE, CHLOROPLASTIC"/>
    <property type="match status" value="1"/>
</dbReference>
<dbReference type="PANTHER" id="PTHR43756:SF5">
    <property type="entry name" value="CHOLINE MONOOXYGENASE, CHLOROPLASTIC"/>
    <property type="match status" value="1"/>
</dbReference>
<comment type="caution">
    <text evidence="14">The sequence shown here is derived from an EMBL/GenBank/DDBJ whole genome shotgun (WGS) entry which is preliminary data.</text>
</comment>
<sequence>MGYTETHSTLPASWYRSEGMYELEKRAIFSKRWLCVSHSMRFKNQGEFVKFEMAGYSFFIIRDRKHELKAFLNICRHRAYPIMEAESGKASILSCKYHGWSYGLSGNLAKAPRFDTAADFEKADFSLFEVHLHVDKLGWVWVNLDSAKPPTVPWEENFAGVDQQPRLGEFSMDNFNFDHSWEMVGDYNWKNIIDNYNECYHCQTAHPGILATTRLDTYDVVCQKGWIEHHSQTLSTVEQKYGVQPTYLFPNASVTISDEYTYLMRVVPISAKTVKMQYEVYRRKGIPDEEFQSIDAFFKQIENEDKGLSNGAQRNLNAEAYVCGPLHPHNEKGVIYFKGLVKDAVQQHAMEEGKLGRQIVPIRRGEGMTSECTDAEEAFCRVACDQEGMKAATEW</sequence>
<dbReference type="InterPro" id="IPR015879">
    <property type="entry name" value="Ring_hydroxy_dOase_asu_C_dom"/>
</dbReference>
<keyword evidence="7" id="KW-0001">2Fe-2S</keyword>
<protein>
    <recommendedName>
        <fullName evidence="6">Choline monooxygenase, chloroplastic</fullName>
        <ecNumber evidence="5">1.14.15.7</ecNumber>
    </recommendedName>
</protein>
<keyword evidence="10" id="KW-0408">Iron</keyword>
<dbReference type="InterPro" id="IPR001663">
    <property type="entry name" value="Rng_hydr_dOase-A"/>
</dbReference>
<dbReference type="UniPathway" id="UPA00529">
    <property type="reaction ID" value="UER00430"/>
</dbReference>
<dbReference type="EC" id="1.14.15.7" evidence="5"/>
<evidence type="ECO:0000259" key="13">
    <source>
        <dbReference type="PROSITE" id="PS51296"/>
    </source>
</evidence>
<dbReference type="EMBL" id="AMGY01000004">
    <property type="protein sequence ID" value="EXJ84254.1"/>
    <property type="molecule type" value="Genomic_DNA"/>
</dbReference>
<keyword evidence="9" id="KW-0560">Oxidoreductase</keyword>
<evidence type="ECO:0000256" key="8">
    <source>
        <dbReference type="ARBA" id="ARBA00022723"/>
    </source>
</evidence>
<comment type="pathway">
    <text evidence="3">Amine and polyamine biosynthesis; betaine biosynthesis via choline pathway; betaine aldehyde from choline (monooxygenase route): step 1/1.</text>
</comment>
<dbReference type="CDD" id="cd03469">
    <property type="entry name" value="Rieske_RO_Alpha_N"/>
    <property type="match status" value="1"/>
</dbReference>
<evidence type="ECO:0000256" key="5">
    <source>
        <dbReference type="ARBA" id="ARBA00012763"/>
    </source>
</evidence>
<comment type="cofactor">
    <cofactor evidence="1">
        <name>Fe cation</name>
        <dbReference type="ChEBI" id="CHEBI:24875"/>
    </cofactor>
</comment>
<proteinExistence type="inferred from homology"/>
<feature type="domain" description="Rieske" evidence="13">
    <location>
        <begin position="33"/>
        <end position="115"/>
    </location>
</feature>
<comment type="similarity">
    <text evidence="4">Belongs to the choline monooxygenase family.</text>
</comment>
<evidence type="ECO:0000256" key="12">
    <source>
        <dbReference type="ARBA" id="ARBA00049097"/>
    </source>
</evidence>
<dbReference type="HOGENOM" id="CLU_026244_1_2_1"/>
<reference evidence="14 15" key="1">
    <citation type="submission" date="2013-03" db="EMBL/GenBank/DDBJ databases">
        <title>The Genome Sequence of Capronia epimyces CBS 606.96.</title>
        <authorList>
            <consortium name="The Broad Institute Genomics Platform"/>
            <person name="Cuomo C."/>
            <person name="de Hoog S."/>
            <person name="Gorbushina A."/>
            <person name="Walker B."/>
            <person name="Young S.K."/>
            <person name="Zeng Q."/>
            <person name="Gargeya S."/>
            <person name="Fitzgerald M."/>
            <person name="Haas B."/>
            <person name="Abouelleil A."/>
            <person name="Allen A.W."/>
            <person name="Alvarado L."/>
            <person name="Arachchi H.M."/>
            <person name="Berlin A.M."/>
            <person name="Chapman S.B."/>
            <person name="Gainer-Dewar J."/>
            <person name="Goldberg J."/>
            <person name="Griggs A."/>
            <person name="Gujja S."/>
            <person name="Hansen M."/>
            <person name="Howarth C."/>
            <person name="Imamovic A."/>
            <person name="Ireland A."/>
            <person name="Larimer J."/>
            <person name="McCowan C."/>
            <person name="Murphy C."/>
            <person name="Pearson M."/>
            <person name="Poon T.W."/>
            <person name="Priest M."/>
            <person name="Roberts A."/>
            <person name="Saif S."/>
            <person name="Shea T."/>
            <person name="Sisk P."/>
            <person name="Sykes S."/>
            <person name="Wortman J."/>
            <person name="Nusbaum C."/>
            <person name="Birren B."/>
        </authorList>
    </citation>
    <scope>NUCLEOTIDE SEQUENCE [LARGE SCALE GENOMIC DNA]</scope>
    <source>
        <strain evidence="14 15">CBS 606.96</strain>
    </source>
</reference>
<evidence type="ECO:0000256" key="3">
    <source>
        <dbReference type="ARBA" id="ARBA00004866"/>
    </source>
</evidence>
<dbReference type="OrthoDB" id="426882at2759"/>
<evidence type="ECO:0000313" key="14">
    <source>
        <dbReference type="EMBL" id="EXJ84254.1"/>
    </source>
</evidence>
<dbReference type="GO" id="GO:0051537">
    <property type="term" value="F:2 iron, 2 sulfur cluster binding"/>
    <property type="evidence" value="ECO:0007669"/>
    <property type="project" value="UniProtKB-KW"/>
</dbReference>